<dbReference type="AlphaFoldDB" id="A0A7S4BJ52"/>
<dbReference type="PANTHER" id="PTHR43037:SF5">
    <property type="entry name" value="FERULOYL ESTERASE"/>
    <property type="match status" value="1"/>
</dbReference>
<dbReference type="Gene3D" id="3.40.50.1820">
    <property type="entry name" value="alpha/beta hydrolase"/>
    <property type="match status" value="2"/>
</dbReference>
<name>A0A7S4BJ52_CHRCT</name>
<feature type="region of interest" description="Disordered" evidence="3">
    <location>
        <begin position="22"/>
        <end position="46"/>
    </location>
</feature>
<dbReference type="InterPro" id="IPR029058">
    <property type="entry name" value="AB_hydrolase_fold"/>
</dbReference>
<proteinExistence type="predicted"/>
<evidence type="ECO:0000313" key="5">
    <source>
        <dbReference type="EMBL" id="CAE0767031.1"/>
    </source>
</evidence>
<evidence type="ECO:0008006" key="6">
    <source>
        <dbReference type="Google" id="ProtNLM"/>
    </source>
</evidence>
<evidence type="ECO:0000256" key="3">
    <source>
        <dbReference type="SAM" id="MobiDB-lite"/>
    </source>
</evidence>
<keyword evidence="1" id="KW-0732">Signal</keyword>
<keyword evidence="4" id="KW-0812">Transmembrane</keyword>
<reference evidence="5" key="1">
    <citation type="submission" date="2021-01" db="EMBL/GenBank/DDBJ databases">
        <authorList>
            <person name="Corre E."/>
            <person name="Pelletier E."/>
            <person name="Niang G."/>
            <person name="Scheremetjew M."/>
            <person name="Finn R."/>
            <person name="Kale V."/>
            <person name="Holt S."/>
            <person name="Cochrane G."/>
            <person name="Meng A."/>
            <person name="Brown T."/>
            <person name="Cohen L."/>
        </authorList>
    </citation>
    <scope>NUCLEOTIDE SEQUENCE</scope>
    <source>
        <strain evidence="5">CCMP645</strain>
    </source>
</reference>
<evidence type="ECO:0000256" key="4">
    <source>
        <dbReference type="SAM" id="Phobius"/>
    </source>
</evidence>
<keyword evidence="4" id="KW-1133">Transmembrane helix</keyword>
<dbReference type="PANTHER" id="PTHR43037">
    <property type="entry name" value="UNNAMED PRODUCT-RELATED"/>
    <property type="match status" value="1"/>
</dbReference>
<dbReference type="EMBL" id="HBIZ01030825">
    <property type="protein sequence ID" value="CAE0767031.1"/>
    <property type="molecule type" value="Transcribed_RNA"/>
</dbReference>
<dbReference type="SUPFAM" id="SSF53474">
    <property type="entry name" value="alpha/beta-Hydrolases"/>
    <property type="match status" value="1"/>
</dbReference>
<keyword evidence="4" id="KW-0472">Membrane</keyword>
<feature type="transmembrane region" description="Helical" evidence="4">
    <location>
        <begin position="155"/>
        <end position="174"/>
    </location>
</feature>
<dbReference type="InterPro" id="IPR050955">
    <property type="entry name" value="Plant_Biomass_Hydrol_Est"/>
</dbReference>
<protein>
    <recommendedName>
        <fullName evidence="6">Phospholipase/carboxylesterase/thioesterase domain-containing protein</fullName>
    </recommendedName>
</protein>
<evidence type="ECO:0000256" key="1">
    <source>
        <dbReference type="ARBA" id="ARBA00022729"/>
    </source>
</evidence>
<dbReference type="GO" id="GO:0016787">
    <property type="term" value="F:hydrolase activity"/>
    <property type="evidence" value="ECO:0007669"/>
    <property type="project" value="UniProtKB-KW"/>
</dbReference>
<accession>A0A7S4BJ52</accession>
<organism evidence="5">
    <name type="scientific">Chrysotila carterae</name>
    <name type="common">Marine alga</name>
    <name type="synonym">Syracosphaera carterae</name>
    <dbReference type="NCBI Taxonomy" id="13221"/>
    <lineage>
        <taxon>Eukaryota</taxon>
        <taxon>Haptista</taxon>
        <taxon>Haptophyta</taxon>
        <taxon>Prymnesiophyceae</taxon>
        <taxon>Isochrysidales</taxon>
        <taxon>Isochrysidaceae</taxon>
        <taxon>Chrysotila</taxon>
    </lineage>
</organism>
<gene>
    <name evidence="5" type="ORF">PCAR00345_LOCUS19643</name>
</gene>
<keyword evidence="2" id="KW-0378">Hydrolase</keyword>
<sequence>MNYGPLKISSQPDHFLRVALSSDSSGDMRTESSSSPMSPQSPVAYGSPCTLEVSRCDAASETRSSVHLFATNGVFSRARRTFIWAASASTQNPLTVAVAMYSQRSASSSPLQPKTPSRSWSSARLIQPDVDSAMSGRTIFARAFACSPSVMRKSLYFGLLLLFSLCMLVLYRWLSDAEYILGLALPPAWCYALSRTQPRRHYIIVTSATAEQAGGGGGAGSSDDFDTRWRDFLVDLPAGYAKGTNRSYPLLVDFHGYYGDSWSERSWSRWVDYQRESGAQFILLTPSGSDDATVRNKLVRWLTRPRGWNVLGWATPSTPLPPLSNASQRRTACAESPAATCASWHVPYACSEHVRSRFADACVPYEWPALPYWLPQWLRAAFSWGDVSASCATMSAVDDTAFIEAALNLASKTYSVDTSRIYLFGQSMGGLACLHMAAHLPSYLRPAAIIPVSAAAACSRGVELHGEVPTLLMHGYRDRVVPPTVWAGGDLDGTGLVRDRVAAPLHASRGADISAAAAAAAAVLPGCQNKYGEACVVSGGGYLYDPLTSTVRAVTGKHVREIASLPFAPVKKVPARLAAAMQCATLPSEAGSGSERGSVNGGSGAVVSGRGGFKGGAWQAHGNRNGDDGFEVDVNERESTNGVKDKGLSFINGNGPRHRLCLFDGEHCLPWMKGSSCDAWLPESQEGRALHSFIWNDFLQGGELRRES</sequence>
<evidence type="ECO:0000256" key="2">
    <source>
        <dbReference type="ARBA" id="ARBA00022801"/>
    </source>
</evidence>
<feature type="compositionally biased region" description="Low complexity" evidence="3">
    <location>
        <begin position="32"/>
        <end position="42"/>
    </location>
</feature>